<evidence type="ECO:0000256" key="14">
    <source>
        <dbReference type="ARBA" id="ARBA00038540"/>
    </source>
</evidence>
<dbReference type="InterPro" id="IPR040162">
    <property type="entry name" value="MGST1-like"/>
</dbReference>
<feature type="transmembrane region" description="Helical" evidence="17">
    <location>
        <begin position="12"/>
        <end position="32"/>
    </location>
</feature>
<dbReference type="Pfam" id="PF01124">
    <property type="entry name" value="MAPEG"/>
    <property type="match status" value="1"/>
</dbReference>
<dbReference type="InterPro" id="IPR001129">
    <property type="entry name" value="Membr-assoc_MAPEG"/>
</dbReference>
<evidence type="ECO:0000256" key="8">
    <source>
        <dbReference type="ARBA" id="ARBA00022787"/>
    </source>
</evidence>
<evidence type="ECO:0000256" key="13">
    <source>
        <dbReference type="ARBA" id="ARBA00023136"/>
    </source>
</evidence>
<dbReference type="Proteomes" id="UP001249851">
    <property type="component" value="Unassembled WGS sequence"/>
</dbReference>
<keyword evidence="13 17" id="KW-0472">Membrane</keyword>
<accession>A0AAD9PYM4</accession>
<keyword evidence="10 17" id="KW-1133">Transmembrane helix</keyword>
<protein>
    <recommendedName>
        <fullName evidence="15">Microsomal glutathione S-transferase 1</fullName>
        <ecNumber evidence="5">2.5.1.18</ecNumber>
    </recommendedName>
</protein>
<comment type="subcellular location">
    <subcellularLocation>
        <location evidence="3">Endoplasmic reticulum membrane</location>
        <topology evidence="3">Multi-pass membrane protein</topology>
    </subcellularLocation>
    <subcellularLocation>
        <location evidence="2">Mitochondrion outer membrane</location>
    </subcellularLocation>
</comment>
<comment type="catalytic activity">
    <reaction evidence="16">
        <text>RX + glutathione = an S-substituted glutathione + a halide anion + H(+)</text>
        <dbReference type="Rhea" id="RHEA:16437"/>
        <dbReference type="ChEBI" id="CHEBI:15378"/>
        <dbReference type="ChEBI" id="CHEBI:16042"/>
        <dbReference type="ChEBI" id="CHEBI:17792"/>
        <dbReference type="ChEBI" id="CHEBI:57925"/>
        <dbReference type="ChEBI" id="CHEBI:90779"/>
        <dbReference type="EC" id="2.5.1.18"/>
    </reaction>
    <physiologicalReaction direction="left-to-right" evidence="16">
        <dbReference type="Rhea" id="RHEA:16438"/>
    </physiologicalReaction>
</comment>
<dbReference type="GO" id="GO:0005741">
    <property type="term" value="C:mitochondrial outer membrane"/>
    <property type="evidence" value="ECO:0007669"/>
    <property type="project" value="UniProtKB-SubCell"/>
</dbReference>
<dbReference type="AlphaFoldDB" id="A0AAD9PYM4"/>
<evidence type="ECO:0000256" key="5">
    <source>
        <dbReference type="ARBA" id="ARBA00012452"/>
    </source>
</evidence>
<feature type="transmembrane region" description="Helical" evidence="17">
    <location>
        <begin position="74"/>
        <end position="90"/>
    </location>
</feature>
<sequence>MLTLTVDERLFYAFIFYGSILLLKTFFMALLISRQRLKNGVLPSPEDYGDKLQGKPFPTNEDVDRARRAHQNDLENIPIFLLIALLYTLLNLSPVRGIWCLRIFTAARFLHSIAYFNSASKPRGLGFGIGSVCLAILGVSVMYSAVSTGVF</sequence>
<gene>
    <name evidence="18" type="ORF">P5673_027644</name>
</gene>
<dbReference type="PANTHER" id="PTHR10689:SF6">
    <property type="entry name" value="MICROSOMAL GLUTATHIONE S-TRANSFERASE 1"/>
    <property type="match status" value="1"/>
</dbReference>
<dbReference type="GO" id="GO:0004364">
    <property type="term" value="F:glutathione transferase activity"/>
    <property type="evidence" value="ECO:0007669"/>
    <property type="project" value="UniProtKB-EC"/>
</dbReference>
<dbReference type="InterPro" id="IPR023352">
    <property type="entry name" value="MAPEG-like_dom_sf"/>
</dbReference>
<proteinExistence type="inferred from homology"/>
<evidence type="ECO:0000256" key="16">
    <source>
        <dbReference type="ARBA" id="ARBA00049385"/>
    </source>
</evidence>
<comment type="subunit">
    <text evidence="14">Homotrimer; The trimer binds only one molecule of glutathione.</text>
</comment>
<keyword evidence="12" id="KW-0496">Mitochondrion</keyword>
<dbReference type="Gene3D" id="1.20.120.550">
    <property type="entry name" value="Membrane associated eicosanoid/glutathione metabolism-like domain"/>
    <property type="match status" value="1"/>
</dbReference>
<evidence type="ECO:0000256" key="15">
    <source>
        <dbReference type="ARBA" id="ARBA00039397"/>
    </source>
</evidence>
<dbReference type="EMBL" id="JARQWQ010000097">
    <property type="protein sequence ID" value="KAK2551459.1"/>
    <property type="molecule type" value="Genomic_DNA"/>
</dbReference>
<reference evidence="18" key="2">
    <citation type="journal article" date="2023" name="Science">
        <title>Genomic signatures of disease resistance in endangered staghorn corals.</title>
        <authorList>
            <person name="Vollmer S.V."/>
            <person name="Selwyn J.D."/>
            <person name="Despard B.A."/>
            <person name="Roesel C.L."/>
        </authorList>
    </citation>
    <scope>NUCLEOTIDE SEQUENCE</scope>
    <source>
        <strain evidence="18">K2</strain>
    </source>
</reference>
<evidence type="ECO:0000256" key="2">
    <source>
        <dbReference type="ARBA" id="ARBA00004294"/>
    </source>
</evidence>
<keyword evidence="8" id="KW-1000">Mitochondrion outer membrane</keyword>
<dbReference type="GO" id="GO:0005789">
    <property type="term" value="C:endoplasmic reticulum membrane"/>
    <property type="evidence" value="ECO:0007669"/>
    <property type="project" value="UniProtKB-SubCell"/>
</dbReference>
<name>A0AAD9PYM4_ACRCE</name>
<keyword evidence="6" id="KW-0808">Transferase</keyword>
<evidence type="ECO:0000256" key="7">
    <source>
        <dbReference type="ARBA" id="ARBA00022692"/>
    </source>
</evidence>
<reference evidence="18" key="1">
    <citation type="journal article" date="2023" name="G3 (Bethesda)">
        <title>Whole genome assembly and annotation of the endangered Caribbean coral Acropora cervicornis.</title>
        <authorList>
            <person name="Selwyn J.D."/>
            <person name="Vollmer S.V."/>
        </authorList>
    </citation>
    <scope>NUCLEOTIDE SEQUENCE</scope>
    <source>
        <strain evidence="18">K2</strain>
    </source>
</reference>
<evidence type="ECO:0000256" key="3">
    <source>
        <dbReference type="ARBA" id="ARBA00004477"/>
    </source>
</evidence>
<keyword evidence="9" id="KW-0256">Endoplasmic reticulum</keyword>
<comment type="caution">
    <text evidence="18">The sequence shown here is derived from an EMBL/GenBank/DDBJ whole genome shotgun (WGS) entry which is preliminary data.</text>
</comment>
<feature type="transmembrane region" description="Helical" evidence="17">
    <location>
        <begin position="124"/>
        <end position="146"/>
    </location>
</feature>
<keyword evidence="7 17" id="KW-0812">Transmembrane</keyword>
<evidence type="ECO:0000256" key="4">
    <source>
        <dbReference type="ARBA" id="ARBA00010459"/>
    </source>
</evidence>
<evidence type="ECO:0000313" key="18">
    <source>
        <dbReference type="EMBL" id="KAK2551459.1"/>
    </source>
</evidence>
<keyword evidence="19" id="KW-1185">Reference proteome</keyword>
<evidence type="ECO:0000256" key="9">
    <source>
        <dbReference type="ARBA" id="ARBA00022824"/>
    </source>
</evidence>
<dbReference type="PANTHER" id="PTHR10689">
    <property type="entry name" value="MICROSOMAL GLUTATHIONE S-TRANSFERASE 1"/>
    <property type="match status" value="1"/>
</dbReference>
<dbReference type="EC" id="2.5.1.18" evidence="5"/>
<evidence type="ECO:0000256" key="17">
    <source>
        <dbReference type="SAM" id="Phobius"/>
    </source>
</evidence>
<keyword evidence="11" id="KW-0007">Acetylation</keyword>
<organism evidence="18 19">
    <name type="scientific">Acropora cervicornis</name>
    <name type="common">Staghorn coral</name>
    <dbReference type="NCBI Taxonomy" id="6130"/>
    <lineage>
        <taxon>Eukaryota</taxon>
        <taxon>Metazoa</taxon>
        <taxon>Cnidaria</taxon>
        <taxon>Anthozoa</taxon>
        <taxon>Hexacorallia</taxon>
        <taxon>Scleractinia</taxon>
        <taxon>Astrocoeniina</taxon>
        <taxon>Acroporidae</taxon>
        <taxon>Acropora</taxon>
    </lineage>
</organism>
<evidence type="ECO:0000256" key="1">
    <source>
        <dbReference type="ARBA" id="ARBA00003701"/>
    </source>
</evidence>
<evidence type="ECO:0000256" key="11">
    <source>
        <dbReference type="ARBA" id="ARBA00022990"/>
    </source>
</evidence>
<evidence type="ECO:0000256" key="12">
    <source>
        <dbReference type="ARBA" id="ARBA00023128"/>
    </source>
</evidence>
<comment type="similarity">
    <text evidence="4">Belongs to the MAPEG family.</text>
</comment>
<evidence type="ECO:0000256" key="10">
    <source>
        <dbReference type="ARBA" id="ARBA00022989"/>
    </source>
</evidence>
<evidence type="ECO:0000256" key="6">
    <source>
        <dbReference type="ARBA" id="ARBA00022679"/>
    </source>
</evidence>
<comment type="function">
    <text evidence="1">Conjugation of reduced glutathione to a wide number of exogenous and endogenous hydrophobic electrophiles.</text>
</comment>
<evidence type="ECO:0000313" key="19">
    <source>
        <dbReference type="Proteomes" id="UP001249851"/>
    </source>
</evidence>
<dbReference type="SUPFAM" id="SSF161084">
    <property type="entry name" value="MAPEG domain-like"/>
    <property type="match status" value="1"/>
</dbReference>